<dbReference type="InterPro" id="IPR024534">
    <property type="entry name" value="JetD_C"/>
</dbReference>
<evidence type="ECO:0000259" key="1">
    <source>
        <dbReference type="Pfam" id="PF09983"/>
    </source>
</evidence>
<reference evidence="2" key="1">
    <citation type="submission" date="2015-10" db="EMBL/GenBank/DDBJ databases">
        <authorList>
            <person name="Gilbert D.G."/>
        </authorList>
    </citation>
    <scope>NUCLEOTIDE SEQUENCE</scope>
    <source>
        <strain evidence="2">Phyl III-seqv23</strain>
    </source>
</reference>
<name>A0A0S4TZX9_RALSL</name>
<gene>
    <name evidence="2" type="ORF">RUN39_v1_1680009</name>
</gene>
<evidence type="ECO:0000313" key="2">
    <source>
        <dbReference type="EMBL" id="CUV15568.1"/>
    </source>
</evidence>
<dbReference type="AlphaFoldDB" id="A0A0S4TZX9"/>
<proteinExistence type="predicted"/>
<organism evidence="2">
    <name type="scientific">Ralstonia solanacearum</name>
    <name type="common">Pseudomonas solanacearum</name>
    <dbReference type="NCBI Taxonomy" id="305"/>
    <lineage>
        <taxon>Bacteria</taxon>
        <taxon>Pseudomonadati</taxon>
        <taxon>Pseudomonadota</taxon>
        <taxon>Betaproteobacteria</taxon>
        <taxon>Burkholderiales</taxon>
        <taxon>Burkholderiaceae</taxon>
        <taxon>Ralstonia</taxon>
        <taxon>Ralstonia solanacearum species complex</taxon>
    </lineage>
</organism>
<dbReference type="Pfam" id="PF09983">
    <property type="entry name" value="JetD_C"/>
    <property type="match status" value="1"/>
</dbReference>
<feature type="domain" description="Wadjet protein JetD C-terminal" evidence="1">
    <location>
        <begin position="248"/>
        <end position="347"/>
    </location>
</feature>
<protein>
    <recommendedName>
        <fullName evidence="1">Wadjet protein JetD C-terminal domain-containing protein</fullName>
    </recommendedName>
</protein>
<sequence>MDARARQLLDKLLRDGDRADAGVRSRRAALTRSNLAAYRSEKSLQAKELFEVTMQAARAEGAIHLVWDNPQEGNGFIERVELVNPRALAEFLGCTPLADLLADASGRFAPHVERFPVLNDVLQRWAQLRTVRKLSPDSAQEWLDAVKVIDSARDEVPADAISVPIREASYRIFKDSKRVEKLVGPVDVLLCGSVEAAPRDQAEVWKEIGLFREEQPALLAGNVVVKRERVTACLDAPYGGLPTRTVLGLASVPRQVMTIENLTTFHSEARRRCAEDVLLIFTAGTPSPSWRAMYGRILQDVPKGTPILHWGDVDEGGFRIASTLAQCARDSGHALQPWKMHPDDVPADVRCEATPYVLERIRHFAAAAGWAELGEAVLEAGFTLEQEGLA</sequence>
<dbReference type="EMBL" id="LN899819">
    <property type="protein sequence ID" value="CUV15568.1"/>
    <property type="molecule type" value="Genomic_DNA"/>
</dbReference>
<accession>A0A0S4TZX9</accession>